<dbReference type="Proteomes" id="UP000253664">
    <property type="component" value="Unassembled WGS sequence"/>
</dbReference>
<accession>A0A367L6T8</accession>
<name>A0A367L6T8_9HYPO</name>
<evidence type="ECO:0000313" key="3">
    <source>
        <dbReference type="Proteomes" id="UP000253664"/>
    </source>
</evidence>
<evidence type="ECO:0000256" key="1">
    <source>
        <dbReference type="SAM" id="MobiDB-lite"/>
    </source>
</evidence>
<comment type="caution">
    <text evidence="2">The sequence shown here is derived from an EMBL/GenBank/DDBJ whole genome shotgun (WGS) entry which is preliminary data.</text>
</comment>
<protein>
    <submittedName>
        <fullName evidence="2">Uncharacterized protein</fullName>
    </submittedName>
</protein>
<dbReference type="AlphaFoldDB" id="A0A367L6T8"/>
<organism evidence="2 3">
    <name type="scientific">Ophiocordyceps polyrhachis-furcata BCC 54312</name>
    <dbReference type="NCBI Taxonomy" id="1330021"/>
    <lineage>
        <taxon>Eukaryota</taxon>
        <taxon>Fungi</taxon>
        <taxon>Dikarya</taxon>
        <taxon>Ascomycota</taxon>
        <taxon>Pezizomycotina</taxon>
        <taxon>Sordariomycetes</taxon>
        <taxon>Hypocreomycetidae</taxon>
        <taxon>Hypocreales</taxon>
        <taxon>Ophiocordycipitaceae</taxon>
        <taxon>Ophiocordyceps</taxon>
    </lineage>
</organism>
<keyword evidence="3" id="KW-1185">Reference proteome</keyword>
<proteinExistence type="predicted"/>
<dbReference type="EMBL" id="LKCN02000013">
    <property type="protein sequence ID" value="RCI10146.1"/>
    <property type="molecule type" value="Genomic_DNA"/>
</dbReference>
<sequence>MDGGRGGMMRKHDLGGGLRSESLPEVEERKSVLKEEIYSAGRSRVASYSVVMQVSQPFCVSCLCCTRYCIRKVFD</sequence>
<reference evidence="2 3" key="1">
    <citation type="journal article" date="2015" name="BMC Genomics">
        <title>Insights from the genome of Ophiocordyceps polyrhachis-furcata to pathogenicity and host specificity in insect fungi.</title>
        <authorList>
            <person name="Wichadakul D."/>
            <person name="Kobmoo N."/>
            <person name="Ingsriswang S."/>
            <person name="Tangphatsornruang S."/>
            <person name="Chantasingh D."/>
            <person name="Luangsa-ard J.J."/>
            <person name="Eurwilaichitr L."/>
        </authorList>
    </citation>
    <scope>NUCLEOTIDE SEQUENCE [LARGE SCALE GENOMIC DNA]</scope>
    <source>
        <strain evidence="2 3">BCC 54312</strain>
    </source>
</reference>
<evidence type="ECO:0000313" key="2">
    <source>
        <dbReference type="EMBL" id="RCI10146.1"/>
    </source>
</evidence>
<gene>
    <name evidence="2" type="ORF">L249_8382</name>
</gene>
<feature type="region of interest" description="Disordered" evidence="1">
    <location>
        <begin position="1"/>
        <end position="27"/>
    </location>
</feature>